<dbReference type="AlphaFoldDB" id="A0A9P9I6X4"/>
<proteinExistence type="predicted"/>
<protein>
    <submittedName>
        <fullName evidence="2">Uncharacterized protein</fullName>
    </submittedName>
</protein>
<keyword evidence="1" id="KW-0732">Signal</keyword>
<name>A0A9P9I6X4_9PLEO</name>
<dbReference type="Proteomes" id="UP000700596">
    <property type="component" value="Unassembled WGS sequence"/>
</dbReference>
<gene>
    <name evidence="2" type="ORF">B0J11DRAFT_586343</name>
</gene>
<feature type="signal peptide" evidence="1">
    <location>
        <begin position="1"/>
        <end position="17"/>
    </location>
</feature>
<dbReference type="EMBL" id="JAGMWT010000029">
    <property type="protein sequence ID" value="KAH7110118.1"/>
    <property type="molecule type" value="Genomic_DNA"/>
</dbReference>
<evidence type="ECO:0000313" key="3">
    <source>
        <dbReference type="Proteomes" id="UP000700596"/>
    </source>
</evidence>
<feature type="chain" id="PRO_5040226924" evidence="1">
    <location>
        <begin position="18"/>
        <end position="198"/>
    </location>
</feature>
<evidence type="ECO:0000256" key="1">
    <source>
        <dbReference type="SAM" id="SignalP"/>
    </source>
</evidence>
<sequence>MRSLIFSTIAFLTGTLAIPTPLSDPIRILPKAWEWSILDLKGPSCPDLDYKSEIYFNIFAYPYLNATITKEFADYRNGIPGPPALDYRLRPHKNGTLIDGVYDLEEGVTADWKFTYDVPSKKKSKYQPLLNTPFVNRDQWKAPECGVTIVKFRIDLTITSDKPGKKGIAISEPVQDENGNPANYGTWVGVSFDFEKCT</sequence>
<dbReference type="OrthoDB" id="3735213at2759"/>
<evidence type="ECO:0000313" key="2">
    <source>
        <dbReference type="EMBL" id="KAH7110118.1"/>
    </source>
</evidence>
<reference evidence="2" key="1">
    <citation type="journal article" date="2021" name="Nat. Commun.">
        <title>Genetic determinants of endophytism in the Arabidopsis root mycobiome.</title>
        <authorList>
            <person name="Mesny F."/>
            <person name="Miyauchi S."/>
            <person name="Thiergart T."/>
            <person name="Pickel B."/>
            <person name="Atanasova L."/>
            <person name="Karlsson M."/>
            <person name="Huettel B."/>
            <person name="Barry K.W."/>
            <person name="Haridas S."/>
            <person name="Chen C."/>
            <person name="Bauer D."/>
            <person name="Andreopoulos W."/>
            <person name="Pangilinan J."/>
            <person name="LaButti K."/>
            <person name="Riley R."/>
            <person name="Lipzen A."/>
            <person name="Clum A."/>
            <person name="Drula E."/>
            <person name="Henrissat B."/>
            <person name="Kohler A."/>
            <person name="Grigoriev I.V."/>
            <person name="Martin F.M."/>
            <person name="Hacquard S."/>
        </authorList>
    </citation>
    <scope>NUCLEOTIDE SEQUENCE</scope>
    <source>
        <strain evidence="2">MPI-CAGE-CH-0243</strain>
    </source>
</reference>
<accession>A0A9P9I6X4</accession>
<keyword evidence="3" id="KW-1185">Reference proteome</keyword>
<organism evidence="2 3">
    <name type="scientific">Dendryphion nanum</name>
    <dbReference type="NCBI Taxonomy" id="256645"/>
    <lineage>
        <taxon>Eukaryota</taxon>
        <taxon>Fungi</taxon>
        <taxon>Dikarya</taxon>
        <taxon>Ascomycota</taxon>
        <taxon>Pezizomycotina</taxon>
        <taxon>Dothideomycetes</taxon>
        <taxon>Pleosporomycetidae</taxon>
        <taxon>Pleosporales</taxon>
        <taxon>Torulaceae</taxon>
        <taxon>Dendryphion</taxon>
    </lineage>
</organism>
<comment type="caution">
    <text evidence="2">The sequence shown here is derived from an EMBL/GenBank/DDBJ whole genome shotgun (WGS) entry which is preliminary data.</text>
</comment>